<dbReference type="OrthoDB" id="73875at2759"/>
<keyword evidence="1" id="KW-1015">Disulfide bond</keyword>
<dbReference type="Proteomes" id="UP001152798">
    <property type="component" value="Chromosome 7"/>
</dbReference>
<dbReference type="GO" id="GO:0005975">
    <property type="term" value="P:carbohydrate metabolic process"/>
    <property type="evidence" value="ECO:0007669"/>
    <property type="project" value="InterPro"/>
</dbReference>
<dbReference type="PROSITE" id="PS51910">
    <property type="entry name" value="GH18_2"/>
    <property type="match status" value="1"/>
</dbReference>
<dbReference type="InterPro" id="IPR017853">
    <property type="entry name" value="GH"/>
</dbReference>
<evidence type="ECO:0000313" key="4">
    <source>
        <dbReference type="EMBL" id="CAH1408327.1"/>
    </source>
</evidence>
<dbReference type="GO" id="GO:0006032">
    <property type="term" value="P:chitin catabolic process"/>
    <property type="evidence" value="ECO:0007669"/>
    <property type="project" value="TreeGrafter"/>
</dbReference>
<dbReference type="GO" id="GO:0008061">
    <property type="term" value="F:chitin binding"/>
    <property type="evidence" value="ECO:0007669"/>
    <property type="project" value="InterPro"/>
</dbReference>
<protein>
    <recommendedName>
        <fullName evidence="3">GH18 domain-containing protein</fullName>
    </recommendedName>
</protein>
<dbReference type="InterPro" id="IPR001223">
    <property type="entry name" value="Glyco_hydro18_cat"/>
</dbReference>
<dbReference type="AlphaFoldDB" id="A0A9P0MYC3"/>
<dbReference type="InterPro" id="IPR011583">
    <property type="entry name" value="Chitinase_II/V-like_cat"/>
</dbReference>
<dbReference type="InterPro" id="IPR029070">
    <property type="entry name" value="Chitinase_insertion_sf"/>
</dbReference>
<reference evidence="4" key="1">
    <citation type="submission" date="2022-01" db="EMBL/GenBank/DDBJ databases">
        <authorList>
            <person name="King R."/>
        </authorList>
    </citation>
    <scope>NUCLEOTIDE SEQUENCE</scope>
</reference>
<feature type="signal peptide" evidence="2">
    <location>
        <begin position="1"/>
        <end position="22"/>
    </location>
</feature>
<keyword evidence="2" id="KW-0732">Signal</keyword>
<dbReference type="SUPFAM" id="SSF51445">
    <property type="entry name" value="(Trans)glycosidases"/>
    <property type="match status" value="1"/>
</dbReference>
<feature type="chain" id="PRO_5040516088" description="GH18 domain-containing protein" evidence="2">
    <location>
        <begin position="23"/>
        <end position="521"/>
    </location>
</feature>
<dbReference type="Gene3D" id="3.10.50.10">
    <property type="match status" value="1"/>
</dbReference>
<feature type="domain" description="GH18" evidence="3">
    <location>
        <begin position="28"/>
        <end position="400"/>
    </location>
</feature>
<dbReference type="FunFam" id="3.10.50.10:FF:000001">
    <property type="entry name" value="Chitinase 3-like 1"/>
    <property type="match status" value="1"/>
</dbReference>
<dbReference type="GO" id="GO:0005576">
    <property type="term" value="C:extracellular region"/>
    <property type="evidence" value="ECO:0007669"/>
    <property type="project" value="TreeGrafter"/>
</dbReference>
<dbReference type="SUPFAM" id="SSF54556">
    <property type="entry name" value="Chitinase insertion domain"/>
    <property type="match status" value="1"/>
</dbReference>
<keyword evidence="5" id="KW-1185">Reference proteome</keyword>
<dbReference type="InterPro" id="IPR050314">
    <property type="entry name" value="Glycosyl_Hydrlase_18"/>
</dbReference>
<dbReference type="PANTHER" id="PTHR11177:SF399">
    <property type="entry name" value="CHITINASE 6, ISOFORM C"/>
    <property type="match status" value="1"/>
</dbReference>
<evidence type="ECO:0000313" key="5">
    <source>
        <dbReference type="Proteomes" id="UP001152798"/>
    </source>
</evidence>
<dbReference type="GO" id="GO:0004568">
    <property type="term" value="F:chitinase activity"/>
    <property type="evidence" value="ECO:0007669"/>
    <property type="project" value="TreeGrafter"/>
</dbReference>
<organism evidence="4 5">
    <name type="scientific">Nezara viridula</name>
    <name type="common">Southern green stink bug</name>
    <name type="synonym">Cimex viridulus</name>
    <dbReference type="NCBI Taxonomy" id="85310"/>
    <lineage>
        <taxon>Eukaryota</taxon>
        <taxon>Metazoa</taxon>
        <taxon>Ecdysozoa</taxon>
        <taxon>Arthropoda</taxon>
        <taxon>Hexapoda</taxon>
        <taxon>Insecta</taxon>
        <taxon>Pterygota</taxon>
        <taxon>Neoptera</taxon>
        <taxon>Paraneoptera</taxon>
        <taxon>Hemiptera</taxon>
        <taxon>Heteroptera</taxon>
        <taxon>Panheteroptera</taxon>
        <taxon>Pentatomomorpha</taxon>
        <taxon>Pentatomoidea</taxon>
        <taxon>Pentatomidae</taxon>
        <taxon>Pentatominae</taxon>
        <taxon>Nezara</taxon>
    </lineage>
</organism>
<evidence type="ECO:0000259" key="3">
    <source>
        <dbReference type="PROSITE" id="PS51910"/>
    </source>
</evidence>
<dbReference type="PANTHER" id="PTHR11177">
    <property type="entry name" value="CHITINASE"/>
    <property type="match status" value="1"/>
</dbReference>
<dbReference type="Gene3D" id="3.20.20.80">
    <property type="entry name" value="Glycosidases"/>
    <property type="match status" value="1"/>
</dbReference>
<gene>
    <name evidence="4" type="ORF">NEZAVI_LOCUS15883</name>
</gene>
<dbReference type="EMBL" id="OV725083">
    <property type="protein sequence ID" value="CAH1408327.1"/>
    <property type="molecule type" value="Genomic_DNA"/>
</dbReference>
<accession>A0A9P0MYC3</accession>
<dbReference type="SMART" id="SM00636">
    <property type="entry name" value="Glyco_18"/>
    <property type="match status" value="1"/>
</dbReference>
<name>A0A9P0MYC3_NEZVI</name>
<sequence>MYTIDGIYHLLVVAVLLAVCETQNIEDKKVVCYYTNWSVYRTNQFVFKPTQINPFLCTHLIYAFGAFDKEDGVKPFDEYQDITKGGYRDVTNIKTFNNELKVLLAFGGWREGSKNFSPIAASSERRSAFSKNLLKYLRNHHFDGVNLDWQFPSFRDGSRPEDLENYVELVKAINEEFSNEVFPSDRTKLILSITVPSKVEYIEKGFDLEKMQTYCDIINIAAYDYHFAYESVVNHHAALYPLPEEIGDHPNAELNVEFTIKYLVGKGATLEKYTLGIPVYGRSFKLKNATSSDLGAPAKSQGTRQSGIRAYYDICTNIMTDKKWMVNYPNTTAMGPYTHKGEEWVGYDDEEIVRRKAEFSVENGLSGIMFWTLDNDDFRGECSSRNYPIIQAGREGLEKALIERNNSLTTTPAPVPVIIEEVAVIVNDTEAVDGIEREQKSLFNISNVSINNITEFSRVIELDDPSDGSVNGHLNRIALSKQIVSELATLKPDFNLEVASKSNGSVYYTIKLWIVNNIFNF</sequence>
<dbReference type="Pfam" id="PF00704">
    <property type="entry name" value="Glyco_hydro_18"/>
    <property type="match status" value="1"/>
</dbReference>
<proteinExistence type="predicted"/>
<evidence type="ECO:0000256" key="1">
    <source>
        <dbReference type="ARBA" id="ARBA00023157"/>
    </source>
</evidence>
<evidence type="ECO:0000256" key="2">
    <source>
        <dbReference type="SAM" id="SignalP"/>
    </source>
</evidence>